<evidence type="ECO:0000313" key="2">
    <source>
        <dbReference type="EnsemblPlants" id="PGSC0003DMT400090176"/>
    </source>
</evidence>
<reference evidence="3" key="1">
    <citation type="journal article" date="2011" name="Nature">
        <title>Genome sequence and analysis of the tuber crop potato.</title>
        <authorList>
            <consortium name="The Potato Genome Sequencing Consortium"/>
        </authorList>
    </citation>
    <scope>NUCLEOTIDE SEQUENCE [LARGE SCALE GENOMIC DNA]</scope>
    <source>
        <strain evidence="3">cv. DM1-3 516 R44</strain>
    </source>
</reference>
<accession>M1DJU2</accession>
<protein>
    <recommendedName>
        <fullName evidence="4">Integrase core domain containing protein</fullName>
    </recommendedName>
</protein>
<dbReference type="PaxDb" id="4113-PGSC0003DMT400090176"/>
<evidence type="ECO:0000313" key="3">
    <source>
        <dbReference type="Proteomes" id="UP000011115"/>
    </source>
</evidence>
<dbReference type="HOGENOM" id="CLU_029307_7_2_1"/>
<dbReference type="InParanoid" id="M1DJU2"/>
<sequence length="116" mass="12510">MVKTNIVMPPRKRARDITINEGGSNSPKTGRQEPPPGNKGKGKRPTFYRKTTIRDPNVPSWARGFYAAVQTFLAETPLASPSGFDTVVSFEVTPGTETQDQSDAPSTEAQTDGATV</sequence>
<reference evidence="2" key="2">
    <citation type="submission" date="2015-06" db="UniProtKB">
        <authorList>
            <consortium name="EnsemblPlants"/>
        </authorList>
    </citation>
    <scope>IDENTIFICATION</scope>
    <source>
        <strain evidence="2">DM1-3 516 R44</strain>
    </source>
</reference>
<feature type="region of interest" description="Disordered" evidence="1">
    <location>
        <begin position="1"/>
        <end position="50"/>
    </location>
</feature>
<organism evidence="2 3">
    <name type="scientific">Solanum tuberosum</name>
    <name type="common">Potato</name>
    <dbReference type="NCBI Taxonomy" id="4113"/>
    <lineage>
        <taxon>Eukaryota</taxon>
        <taxon>Viridiplantae</taxon>
        <taxon>Streptophyta</taxon>
        <taxon>Embryophyta</taxon>
        <taxon>Tracheophyta</taxon>
        <taxon>Spermatophyta</taxon>
        <taxon>Magnoliopsida</taxon>
        <taxon>eudicotyledons</taxon>
        <taxon>Gunneridae</taxon>
        <taxon>Pentapetalae</taxon>
        <taxon>asterids</taxon>
        <taxon>lamiids</taxon>
        <taxon>Solanales</taxon>
        <taxon>Solanaceae</taxon>
        <taxon>Solanoideae</taxon>
        <taxon>Solaneae</taxon>
        <taxon>Solanum</taxon>
    </lineage>
</organism>
<dbReference type="Proteomes" id="UP000011115">
    <property type="component" value="Unassembled WGS sequence"/>
</dbReference>
<dbReference type="AlphaFoldDB" id="M1DJU2"/>
<feature type="compositionally biased region" description="Polar residues" evidence="1">
    <location>
        <begin position="95"/>
        <end position="116"/>
    </location>
</feature>
<evidence type="ECO:0008006" key="4">
    <source>
        <dbReference type="Google" id="ProtNLM"/>
    </source>
</evidence>
<evidence type="ECO:0000256" key="1">
    <source>
        <dbReference type="SAM" id="MobiDB-lite"/>
    </source>
</evidence>
<keyword evidence="3" id="KW-1185">Reference proteome</keyword>
<dbReference type="Gramene" id="PGSC0003DMT400090176">
    <property type="protein sequence ID" value="PGSC0003DMT400090176"/>
    <property type="gene ID" value="PGSC0003DMG400039747"/>
</dbReference>
<proteinExistence type="predicted"/>
<dbReference type="EnsemblPlants" id="PGSC0003DMT400090176">
    <property type="protein sequence ID" value="PGSC0003DMT400090176"/>
    <property type="gene ID" value="PGSC0003DMG400039747"/>
</dbReference>
<feature type="region of interest" description="Disordered" evidence="1">
    <location>
        <begin position="92"/>
        <end position="116"/>
    </location>
</feature>
<name>M1DJU2_SOLTU</name>